<feature type="non-terminal residue" evidence="1">
    <location>
        <position position="53"/>
    </location>
</feature>
<comment type="caution">
    <text evidence="1">The sequence shown here is derived from an EMBL/GenBank/DDBJ whole genome shotgun (WGS) entry which is preliminary data.</text>
</comment>
<sequence>MDKGEPKELTDEVHCPETRISVNGNISQDTHAAANAQPLTVLFGRRRPRPQPL</sequence>
<name>A0A9W8I8D9_9FUNG</name>
<evidence type="ECO:0000313" key="1">
    <source>
        <dbReference type="EMBL" id="KAJ2843296.1"/>
    </source>
</evidence>
<gene>
    <name evidence="1" type="ORF">IWW36_005611</name>
</gene>
<dbReference type="Proteomes" id="UP001139887">
    <property type="component" value="Unassembled WGS sequence"/>
</dbReference>
<dbReference type="AlphaFoldDB" id="A0A9W8I8D9"/>
<organism evidence="1 2">
    <name type="scientific">Coemansia brasiliensis</name>
    <dbReference type="NCBI Taxonomy" id="2650707"/>
    <lineage>
        <taxon>Eukaryota</taxon>
        <taxon>Fungi</taxon>
        <taxon>Fungi incertae sedis</taxon>
        <taxon>Zoopagomycota</taxon>
        <taxon>Kickxellomycotina</taxon>
        <taxon>Kickxellomycetes</taxon>
        <taxon>Kickxellales</taxon>
        <taxon>Kickxellaceae</taxon>
        <taxon>Coemansia</taxon>
    </lineage>
</organism>
<keyword evidence="2" id="KW-1185">Reference proteome</keyword>
<reference evidence="1" key="1">
    <citation type="submission" date="2022-07" db="EMBL/GenBank/DDBJ databases">
        <title>Phylogenomic reconstructions and comparative analyses of Kickxellomycotina fungi.</title>
        <authorList>
            <person name="Reynolds N.K."/>
            <person name="Stajich J.E."/>
            <person name="Barry K."/>
            <person name="Grigoriev I.V."/>
            <person name="Crous P."/>
            <person name="Smith M.E."/>
        </authorList>
    </citation>
    <scope>NUCLEOTIDE SEQUENCE</scope>
    <source>
        <strain evidence="1">NRRL 1566</strain>
    </source>
</reference>
<evidence type="ECO:0000313" key="2">
    <source>
        <dbReference type="Proteomes" id="UP001139887"/>
    </source>
</evidence>
<protein>
    <submittedName>
        <fullName evidence="1">Uncharacterized protein</fullName>
    </submittedName>
</protein>
<proteinExistence type="predicted"/>
<dbReference type="EMBL" id="JANBUW010001464">
    <property type="protein sequence ID" value="KAJ2843296.1"/>
    <property type="molecule type" value="Genomic_DNA"/>
</dbReference>
<accession>A0A9W8I8D9</accession>